<dbReference type="InterPro" id="IPR014917">
    <property type="entry name" value="DUF1800"/>
</dbReference>
<dbReference type="EMBL" id="PGTY01000003">
    <property type="protein sequence ID" value="PJI85195.1"/>
    <property type="molecule type" value="Genomic_DNA"/>
</dbReference>
<dbReference type="Proteomes" id="UP000228531">
    <property type="component" value="Unassembled WGS sequence"/>
</dbReference>
<accession>A0A2M8W2N2</accession>
<feature type="compositionally biased region" description="Polar residues" evidence="1">
    <location>
        <begin position="196"/>
        <end position="210"/>
    </location>
</feature>
<dbReference type="RefSeq" id="WP_100369138.1">
    <property type="nucleotide sequence ID" value="NZ_PGTY01000003.1"/>
</dbReference>
<proteinExistence type="predicted"/>
<dbReference type="Pfam" id="PF08811">
    <property type="entry name" value="DUF1800"/>
    <property type="match status" value="1"/>
</dbReference>
<dbReference type="AlphaFoldDB" id="A0A2M8W2N2"/>
<dbReference type="OrthoDB" id="9772295at2"/>
<feature type="region of interest" description="Disordered" evidence="1">
    <location>
        <begin position="188"/>
        <end position="217"/>
    </location>
</feature>
<keyword evidence="4" id="KW-1185">Reference proteome</keyword>
<evidence type="ECO:0000313" key="4">
    <source>
        <dbReference type="Proteomes" id="UP000228531"/>
    </source>
</evidence>
<sequence>MAKMTYFVASTALAVLLVQLAEPANADSSENAAAGGTESSNDVIEVNSEQSFTYNIERAGNVMIVVAPRDPVNVSVNGTLVLALTDLNSSAGTPIQAVVDLTAGDHIITVESVKPGTDMTDAVLVAFDGGQPVALADIASTTATADVNNLSANVVAAASTATRSISSSDPLVQNSSVDGLQSSSSALAASEMSGSNNRANASTSVFNQNGAGDDTTSRDFRSAILDAIAESSGVPSSETPETPTQPTTPGTFENPAFGPSVSSPLSPPTDVAITQAIQLTSAATDDGLLASTGQTLFGAVQDPMTYDIVTATIAPSGRTTTVDVGAMRGQFAVRLFAEDMTEATTVTLTASNSMNDAVTPATISYNFDVAYPNDGIAMALSRLTYGATPDLYARVRAIGFQAYVEEQLALSGLDETALNRVSGLGRGNSRTEIMRSYRDNNMARATLTTAQLREVMGTFWSNHFHANNKETNIYLPNLDDRDFFRTNAFGNFEDLLLYSAQSPLMSQYLDNDVNTANSPNENYAREILELHTVGVDGGYGDDDVIAMSEIFSGWGWEKVTDVPSAAADTYGFLFRAQNHVQGDKDLPFLNTTISGRSGADGVLEGEEVISILSTDDRTKAFVCGKIVQKFVADDPPAYFIEVCTTAWTQSNGSSREMLRAILLDPAYITTVEYQRAMAKTPIEFAASYLRALGAQPSGNAANHIRNISTVVANAGWDPYYFAAPTGISEVSSAWLNSAPMITLYNGLADIPGDPSRYGHDLPGDIADAGLETAEEVAAYLLTVGTADRFYRDEYEAMVNVLKGEDGIFEPMLSDETDAINRAATLLLVSPSFLAQ</sequence>
<gene>
    <name evidence="3" type="ORF">BC777_3195</name>
</gene>
<keyword evidence="2" id="KW-0732">Signal</keyword>
<feature type="signal peptide" evidence="2">
    <location>
        <begin position="1"/>
        <end position="26"/>
    </location>
</feature>
<organism evidence="3 4">
    <name type="scientific">Yoonia maricola</name>
    <dbReference type="NCBI Taxonomy" id="420999"/>
    <lineage>
        <taxon>Bacteria</taxon>
        <taxon>Pseudomonadati</taxon>
        <taxon>Pseudomonadota</taxon>
        <taxon>Alphaproteobacteria</taxon>
        <taxon>Rhodobacterales</taxon>
        <taxon>Paracoccaceae</taxon>
        <taxon>Yoonia</taxon>
    </lineage>
</organism>
<feature type="chain" id="PRO_5014734548" evidence="2">
    <location>
        <begin position="27"/>
        <end position="835"/>
    </location>
</feature>
<reference evidence="3 4" key="1">
    <citation type="submission" date="2017-11" db="EMBL/GenBank/DDBJ databases">
        <title>Genomic Encyclopedia of Archaeal and Bacterial Type Strains, Phase II (KMG-II): From Individual Species to Whole Genera.</title>
        <authorList>
            <person name="Goeker M."/>
        </authorList>
    </citation>
    <scope>NUCLEOTIDE SEQUENCE [LARGE SCALE GENOMIC DNA]</scope>
    <source>
        <strain evidence="3 4">DSM 29128</strain>
    </source>
</reference>
<feature type="compositionally biased region" description="Low complexity" evidence="1">
    <location>
        <begin position="230"/>
        <end position="253"/>
    </location>
</feature>
<evidence type="ECO:0000256" key="1">
    <source>
        <dbReference type="SAM" id="MobiDB-lite"/>
    </source>
</evidence>
<evidence type="ECO:0000256" key="2">
    <source>
        <dbReference type="SAM" id="SignalP"/>
    </source>
</evidence>
<name>A0A2M8W2N2_9RHOB</name>
<evidence type="ECO:0000313" key="3">
    <source>
        <dbReference type="EMBL" id="PJI85195.1"/>
    </source>
</evidence>
<comment type="caution">
    <text evidence="3">The sequence shown here is derived from an EMBL/GenBank/DDBJ whole genome shotgun (WGS) entry which is preliminary data.</text>
</comment>
<feature type="region of interest" description="Disordered" evidence="1">
    <location>
        <begin position="229"/>
        <end position="268"/>
    </location>
</feature>
<protein>
    <submittedName>
        <fullName evidence="3">Uncharacterized protein DUF1800</fullName>
    </submittedName>
</protein>